<reference evidence="3 4" key="1">
    <citation type="submission" date="2019-04" db="EMBL/GenBank/DDBJ databases">
        <title>Taxonomy of novel Haliea sp. from mangrove soil of West Coast of India.</title>
        <authorList>
            <person name="Verma A."/>
            <person name="Kumar P."/>
            <person name="Krishnamurthi S."/>
        </authorList>
    </citation>
    <scope>NUCLEOTIDE SEQUENCE [LARGE SCALE GENOMIC DNA]</scope>
    <source>
        <strain evidence="3 4">SAOS-164</strain>
    </source>
</reference>
<dbReference type="Gene3D" id="3.10.540.10">
    <property type="entry name" value="duf1285 like domain"/>
    <property type="match status" value="1"/>
</dbReference>
<organism evidence="3 4">
    <name type="scientific">Mangrovimicrobium sediminis</name>
    <dbReference type="NCBI Taxonomy" id="2562682"/>
    <lineage>
        <taxon>Bacteria</taxon>
        <taxon>Pseudomonadati</taxon>
        <taxon>Pseudomonadota</taxon>
        <taxon>Gammaproteobacteria</taxon>
        <taxon>Cellvibrionales</taxon>
        <taxon>Halieaceae</taxon>
        <taxon>Mangrovimicrobium</taxon>
    </lineage>
</organism>
<evidence type="ECO:0000259" key="1">
    <source>
        <dbReference type="Pfam" id="PF06938"/>
    </source>
</evidence>
<sequence length="174" mass="19622">MSDSLEQLEARLGDQRSRRGAPPLHLWHPQLSGEIDIRIAADGTWYHQGDPILREPLRNLFASILRREDDGHYYLVTPVEKWRIRVELHPLQVVDVDEQDGRLVATLNTGLRYLIGDEHPLVPEPSLDGVAVLQLPHGLSALFARGAWYRLVAMADSEQRVHSGDYTHQLGAGT</sequence>
<protein>
    <submittedName>
        <fullName evidence="3">DUF1285 domain-containing protein</fullName>
    </submittedName>
</protein>
<keyword evidence="4" id="KW-1185">Reference proteome</keyword>
<dbReference type="AlphaFoldDB" id="A0A4Z0M2S5"/>
<evidence type="ECO:0000313" key="3">
    <source>
        <dbReference type="EMBL" id="TGD73658.1"/>
    </source>
</evidence>
<dbReference type="EMBL" id="SRLE01000007">
    <property type="protein sequence ID" value="TGD73658.1"/>
    <property type="molecule type" value="Genomic_DNA"/>
</dbReference>
<feature type="domain" description="DUF1285" evidence="2">
    <location>
        <begin position="97"/>
        <end position="161"/>
    </location>
</feature>
<accession>A0A4Z0M2S5</accession>
<evidence type="ECO:0000313" key="4">
    <source>
        <dbReference type="Proteomes" id="UP000298050"/>
    </source>
</evidence>
<proteinExistence type="predicted"/>
<evidence type="ECO:0000259" key="2">
    <source>
        <dbReference type="Pfam" id="PF21028"/>
    </source>
</evidence>
<feature type="domain" description="DUF1285" evidence="1">
    <location>
        <begin position="22"/>
        <end position="87"/>
    </location>
</feature>
<dbReference type="InterPro" id="IPR048342">
    <property type="entry name" value="DUF1285_C"/>
</dbReference>
<name>A0A4Z0M2S5_9GAMM</name>
<dbReference type="OrthoDB" id="3078366at2"/>
<dbReference type="RefSeq" id="WP_135444022.1">
    <property type="nucleotide sequence ID" value="NZ_SRLE01000007.1"/>
</dbReference>
<comment type="caution">
    <text evidence="3">The sequence shown here is derived from an EMBL/GenBank/DDBJ whole genome shotgun (WGS) entry which is preliminary data.</text>
</comment>
<dbReference type="Proteomes" id="UP000298050">
    <property type="component" value="Unassembled WGS sequence"/>
</dbReference>
<gene>
    <name evidence="3" type="ORF">E4634_11635</name>
</gene>
<dbReference type="Pfam" id="PF21028">
    <property type="entry name" value="DUF1285_C"/>
    <property type="match status" value="1"/>
</dbReference>
<dbReference type="Pfam" id="PF06938">
    <property type="entry name" value="DUF1285_N"/>
    <property type="match status" value="1"/>
</dbReference>
<dbReference type="InterPro" id="IPR048341">
    <property type="entry name" value="DUF1285_N"/>
</dbReference>